<organism evidence="1 2">
    <name type="scientific">Caerostris extrusa</name>
    <name type="common">Bark spider</name>
    <name type="synonym">Caerostris bankana</name>
    <dbReference type="NCBI Taxonomy" id="172846"/>
    <lineage>
        <taxon>Eukaryota</taxon>
        <taxon>Metazoa</taxon>
        <taxon>Ecdysozoa</taxon>
        <taxon>Arthropoda</taxon>
        <taxon>Chelicerata</taxon>
        <taxon>Arachnida</taxon>
        <taxon>Araneae</taxon>
        <taxon>Araneomorphae</taxon>
        <taxon>Entelegynae</taxon>
        <taxon>Araneoidea</taxon>
        <taxon>Araneidae</taxon>
        <taxon>Caerostris</taxon>
    </lineage>
</organism>
<proteinExistence type="predicted"/>
<evidence type="ECO:0000313" key="2">
    <source>
        <dbReference type="Proteomes" id="UP001054945"/>
    </source>
</evidence>
<comment type="caution">
    <text evidence="1">The sequence shown here is derived from an EMBL/GenBank/DDBJ whole genome shotgun (WGS) entry which is preliminary data.</text>
</comment>
<keyword evidence="2" id="KW-1185">Reference proteome</keyword>
<dbReference type="EMBL" id="BPLR01006283">
    <property type="protein sequence ID" value="GIY08731.1"/>
    <property type="molecule type" value="Genomic_DNA"/>
</dbReference>
<evidence type="ECO:0000313" key="1">
    <source>
        <dbReference type="EMBL" id="GIY08731.1"/>
    </source>
</evidence>
<protein>
    <submittedName>
        <fullName evidence="1">Uncharacterized protein</fullName>
    </submittedName>
</protein>
<dbReference type="Proteomes" id="UP001054945">
    <property type="component" value="Unassembled WGS sequence"/>
</dbReference>
<dbReference type="AlphaFoldDB" id="A0AAV4QIF3"/>
<name>A0AAV4QIF3_CAEEX</name>
<reference evidence="1 2" key="1">
    <citation type="submission" date="2021-06" db="EMBL/GenBank/DDBJ databases">
        <title>Caerostris extrusa draft genome.</title>
        <authorList>
            <person name="Kono N."/>
            <person name="Arakawa K."/>
        </authorList>
    </citation>
    <scope>NUCLEOTIDE SEQUENCE [LARGE SCALE GENOMIC DNA]</scope>
</reference>
<sequence>MRTVLNSETYKTNQEETTTVTTTVCGLALKLKQYHRVVPSILGDKGKWGRYTESITGAGEIVHSSRSERVSLAPV</sequence>
<gene>
    <name evidence="1" type="ORF">CEXT_294461</name>
</gene>
<accession>A0AAV4QIF3</accession>